<organism evidence="2 3">
    <name type="scientific">Shimia marina</name>
    <dbReference type="NCBI Taxonomy" id="321267"/>
    <lineage>
        <taxon>Bacteria</taxon>
        <taxon>Pseudomonadati</taxon>
        <taxon>Pseudomonadota</taxon>
        <taxon>Alphaproteobacteria</taxon>
        <taxon>Rhodobacterales</taxon>
        <taxon>Roseobacteraceae</taxon>
    </lineage>
</organism>
<accession>A0A0P1FA69</accession>
<name>A0A0P1FA69_9RHOB</name>
<evidence type="ECO:0000256" key="1">
    <source>
        <dbReference type="SAM" id="MobiDB-lite"/>
    </source>
</evidence>
<reference evidence="2 3" key="1">
    <citation type="submission" date="2015-09" db="EMBL/GenBank/DDBJ databases">
        <authorList>
            <consortium name="Swine Surveillance"/>
        </authorList>
    </citation>
    <scope>NUCLEOTIDE SEQUENCE [LARGE SCALE GENOMIC DNA]</scope>
    <source>
        <strain evidence="2 3">CECT 7688</strain>
    </source>
</reference>
<dbReference type="AlphaFoldDB" id="A0A0P1FA69"/>
<evidence type="ECO:0000313" key="3">
    <source>
        <dbReference type="Proteomes" id="UP000054823"/>
    </source>
</evidence>
<feature type="compositionally biased region" description="Basic and acidic residues" evidence="1">
    <location>
        <begin position="59"/>
        <end position="69"/>
    </location>
</feature>
<dbReference type="Proteomes" id="UP000054823">
    <property type="component" value="Unassembled WGS sequence"/>
</dbReference>
<dbReference type="EMBL" id="CYPW01000004">
    <property type="protein sequence ID" value="CUH50879.1"/>
    <property type="molecule type" value="Genomic_DNA"/>
</dbReference>
<protein>
    <submittedName>
        <fullName evidence="2">Uncharacterized protein</fullName>
    </submittedName>
</protein>
<evidence type="ECO:0000313" key="2">
    <source>
        <dbReference type="EMBL" id="CUH50879.1"/>
    </source>
</evidence>
<sequence>MFSLNFKAKDQHYLAKGHAPIPWVISFRLSRPKALLSAVSKCENLHGFPCRFAVSTEPGKQEDNSEYELRQATSSLW</sequence>
<feature type="region of interest" description="Disordered" evidence="1">
    <location>
        <begin position="58"/>
        <end position="77"/>
    </location>
</feature>
<gene>
    <name evidence="2" type="ORF">SHM7688_00310</name>
</gene>
<dbReference type="STRING" id="321267.SHM7688_00310"/>
<proteinExistence type="predicted"/>
<keyword evidence="3" id="KW-1185">Reference proteome</keyword>